<evidence type="ECO:0000313" key="3">
    <source>
        <dbReference type="Proteomes" id="UP000248925"/>
    </source>
</evidence>
<dbReference type="Pfam" id="PF00565">
    <property type="entry name" value="SNase"/>
    <property type="match status" value="1"/>
</dbReference>
<protein>
    <submittedName>
        <fullName evidence="2">Exopolysaccharide biosynthesis protein</fullName>
    </submittedName>
</protein>
<reference evidence="2 3" key="1">
    <citation type="journal article" date="2018" name="Sci. Rep.">
        <title>Rhizobium tumorigenes sp. nov., a novel plant tumorigenic bacterium isolated from cane gall tumors on thornless blackberry.</title>
        <authorList>
            <person name="Kuzmanovi N."/>
            <person name="Smalla K."/>
            <person name="Gronow S."/>
            <person name="PuBawska J."/>
        </authorList>
    </citation>
    <scope>NUCLEOTIDE SEQUENCE [LARGE SCALE GENOMIC DNA]</scope>
    <source>
        <strain evidence="2 3">CCBAU 85046</strain>
    </source>
</reference>
<dbReference type="InterPro" id="IPR016071">
    <property type="entry name" value="Staphylococal_nuclease_OB-fold"/>
</dbReference>
<feature type="domain" description="TNase-like" evidence="1">
    <location>
        <begin position="42"/>
        <end position="152"/>
    </location>
</feature>
<dbReference type="AlphaFoldDB" id="A0A2W4CJ70"/>
<dbReference type="Gene3D" id="2.40.50.90">
    <property type="match status" value="1"/>
</dbReference>
<dbReference type="OrthoDB" id="9805504at2"/>
<accession>A0A2W4CJ70</accession>
<comment type="caution">
    <text evidence="2">The sequence shown here is derived from an EMBL/GenBank/DDBJ whole genome shotgun (WGS) entry which is preliminary data.</text>
</comment>
<organism evidence="2 3">
    <name type="scientific">Rhizobium tubonense</name>
    <dbReference type="NCBI Taxonomy" id="484088"/>
    <lineage>
        <taxon>Bacteria</taxon>
        <taxon>Pseudomonadati</taxon>
        <taxon>Pseudomonadota</taxon>
        <taxon>Alphaproteobacteria</taxon>
        <taxon>Hyphomicrobiales</taxon>
        <taxon>Rhizobiaceae</taxon>
        <taxon>Rhizobium/Agrobacterium group</taxon>
        <taxon>Rhizobium</taxon>
    </lineage>
</organism>
<evidence type="ECO:0000313" key="2">
    <source>
        <dbReference type="EMBL" id="PZM13057.1"/>
    </source>
</evidence>
<dbReference type="EMBL" id="PCDP01000036">
    <property type="protein sequence ID" value="PZM13057.1"/>
    <property type="molecule type" value="Genomic_DNA"/>
</dbReference>
<gene>
    <name evidence="2" type="ORF">CPY51_16220</name>
</gene>
<sequence>MTRSGRLSRDAITAFALLGLIALFAAMLNNRPQTTLSGGFNVIDGDSLSRSGDRFRLVGIDAPEYRQQCERDGVHWLCGQEARALLVKLLQGGSIECRGNDRDRYDRLLVTCRTNEDDINAEMVRRGMAVSFGSYRSEENAARAARAGMWAGNFERPQDFRREEQAGSPKGQDLFAAAADFVKRLAGWN</sequence>
<dbReference type="PROSITE" id="PS50830">
    <property type="entry name" value="TNASE_3"/>
    <property type="match status" value="1"/>
</dbReference>
<dbReference type="PANTHER" id="PTHR12302:SF26">
    <property type="entry name" value="BLR1266 PROTEIN"/>
    <property type="match status" value="1"/>
</dbReference>
<dbReference type="RefSeq" id="WP_111161251.1">
    <property type="nucleotide sequence ID" value="NZ_PCDP01000036.1"/>
</dbReference>
<dbReference type="Proteomes" id="UP000248925">
    <property type="component" value="Unassembled WGS sequence"/>
</dbReference>
<evidence type="ECO:0000259" key="1">
    <source>
        <dbReference type="PROSITE" id="PS50830"/>
    </source>
</evidence>
<name>A0A2W4CJ70_9HYPH</name>
<dbReference type="InterPro" id="IPR035437">
    <property type="entry name" value="SNase_OB-fold_sf"/>
</dbReference>
<proteinExistence type="predicted"/>
<keyword evidence="3" id="KW-1185">Reference proteome</keyword>
<dbReference type="PANTHER" id="PTHR12302">
    <property type="entry name" value="EBNA2 BINDING PROTEIN P100"/>
    <property type="match status" value="1"/>
</dbReference>
<dbReference type="SUPFAM" id="SSF50199">
    <property type="entry name" value="Staphylococcal nuclease"/>
    <property type="match status" value="1"/>
</dbReference>
<dbReference type="SMART" id="SM00318">
    <property type="entry name" value="SNc"/>
    <property type="match status" value="1"/>
</dbReference>